<comment type="cofactor">
    <cofactor evidence="12">
        <name>Zn(2+)</name>
        <dbReference type="ChEBI" id="CHEBI:29105"/>
    </cofactor>
    <text evidence="12">Binds 2 zinc ions per subunit.</text>
</comment>
<proteinExistence type="inferred from homology"/>
<evidence type="ECO:0000256" key="11">
    <source>
        <dbReference type="ARBA" id="ARBA00048988"/>
    </source>
</evidence>
<keyword evidence="1 12" id="KW-0639">Primosome</keyword>
<evidence type="ECO:0000259" key="14">
    <source>
        <dbReference type="PROSITE" id="PS51194"/>
    </source>
</evidence>
<name>W6TGI1_HOLOB</name>
<dbReference type="AlphaFoldDB" id="W6TGI1"/>
<evidence type="ECO:0000256" key="7">
    <source>
        <dbReference type="ARBA" id="ARBA00022833"/>
    </source>
</evidence>
<dbReference type="SUPFAM" id="SSF52540">
    <property type="entry name" value="P-loop containing nucleoside triphosphate hydrolases"/>
    <property type="match status" value="1"/>
</dbReference>
<dbReference type="PROSITE" id="PS51192">
    <property type="entry name" value="HELICASE_ATP_BIND_1"/>
    <property type="match status" value="1"/>
</dbReference>
<dbReference type="PANTHER" id="PTHR30580">
    <property type="entry name" value="PRIMOSOMAL PROTEIN N"/>
    <property type="match status" value="1"/>
</dbReference>
<dbReference type="Proteomes" id="UP000019112">
    <property type="component" value="Unassembled WGS sequence"/>
</dbReference>
<organism evidence="15 16">
    <name type="scientific">Holospora obtusa F1</name>
    <dbReference type="NCBI Taxonomy" id="1399147"/>
    <lineage>
        <taxon>Bacteria</taxon>
        <taxon>Pseudomonadati</taxon>
        <taxon>Pseudomonadota</taxon>
        <taxon>Alphaproteobacteria</taxon>
        <taxon>Holosporales</taxon>
        <taxon>Holosporaceae</taxon>
        <taxon>Holospora</taxon>
    </lineage>
</organism>
<dbReference type="eggNOG" id="COG1198">
    <property type="taxonomic scope" value="Bacteria"/>
</dbReference>
<evidence type="ECO:0000256" key="10">
    <source>
        <dbReference type="ARBA" id="ARBA00023235"/>
    </source>
</evidence>
<dbReference type="InterPro" id="IPR027417">
    <property type="entry name" value="P-loop_NTPase"/>
</dbReference>
<keyword evidence="6 12" id="KW-0347">Helicase</keyword>
<keyword evidence="7 12" id="KW-0862">Zinc</keyword>
<feature type="binding site" evidence="12">
    <location>
        <position position="429"/>
    </location>
    <ligand>
        <name>Zn(2+)</name>
        <dbReference type="ChEBI" id="CHEBI:29105"/>
        <label>2</label>
    </ligand>
</feature>
<dbReference type="InterPro" id="IPR011545">
    <property type="entry name" value="DEAD/DEAH_box_helicase_dom"/>
</dbReference>
<dbReference type="InterPro" id="IPR041236">
    <property type="entry name" value="PriA_C"/>
</dbReference>
<dbReference type="InterPro" id="IPR014001">
    <property type="entry name" value="Helicase_ATP-bd"/>
</dbReference>
<keyword evidence="8 12" id="KW-0067">ATP-binding</keyword>
<feature type="binding site" evidence="12">
    <location>
        <position position="404"/>
    </location>
    <ligand>
        <name>Zn(2+)</name>
        <dbReference type="ChEBI" id="CHEBI:29105"/>
        <label>1</label>
    </ligand>
</feature>
<evidence type="ECO:0000259" key="13">
    <source>
        <dbReference type="PROSITE" id="PS51192"/>
    </source>
</evidence>
<feature type="binding site" evidence="12">
    <location>
        <position position="401"/>
    </location>
    <ligand>
        <name>Zn(2+)</name>
        <dbReference type="ChEBI" id="CHEBI:29105"/>
        <label>1</label>
    </ligand>
</feature>
<dbReference type="GO" id="GO:0043138">
    <property type="term" value="F:3'-5' DNA helicase activity"/>
    <property type="evidence" value="ECO:0007669"/>
    <property type="project" value="UniProtKB-EC"/>
</dbReference>
<dbReference type="HAMAP" id="MF_00983">
    <property type="entry name" value="PriA"/>
    <property type="match status" value="1"/>
</dbReference>
<evidence type="ECO:0000256" key="6">
    <source>
        <dbReference type="ARBA" id="ARBA00022806"/>
    </source>
</evidence>
<dbReference type="PANTHER" id="PTHR30580:SF0">
    <property type="entry name" value="PRIMOSOMAL PROTEIN N"/>
    <property type="match status" value="1"/>
</dbReference>
<keyword evidence="9 12" id="KW-0238">DNA-binding</keyword>
<gene>
    <name evidence="12" type="primary">priA</name>
    <name evidence="15" type="ORF">P618_200878</name>
</gene>
<feature type="binding site" evidence="12">
    <location>
        <position position="442"/>
    </location>
    <ligand>
        <name>Zn(2+)</name>
        <dbReference type="ChEBI" id="CHEBI:29105"/>
        <label>1</label>
    </ligand>
</feature>
<keyword evidence="16" id="KW-1185">Reference proteome</keyword>
<evidence type="ECO:0000256" key="2">
    <source>
        <dbReference type="ARBA" id="ARBA00022705"/>
    </source>
</evidence>
<feature type="binding site" evidence="12">
    <location>
        <position position="432"/>
    </location>
    <ligand>
        <name>Zn(2+)</name>
        <dbReference type="ChEBI" id="CHEBI:29105"/>
        <label>2</label>
    </ligand>
</feature>
<dbReference type="GO" id="GO:0006302">
    <property type="term" value="P:double-strand break repair"/>
    <property type="evidence" value="ECO:0007669"/>
    <property type="project" value="InterPro"/>
</dbReference>
<evidence type="ECO:0000256" key="12">
    <source>
        <dbReference type="HAMAP-Rule" id="MF_00983"/>
    </source>
</evidence>
<evidence type="ECO:0000313" key="16">
    <source>
        <dbReference type="Proteomes" id="UP000019112"/>
    </source>
</evidence>
<dbReference type="GO" id="GO:1990077">
    <property type="term" value="C:primosome complex"/>
    <property type="evidence" value="ECO:0007669"/>
    <property type="project" value="UniProtKB-UniRule"/>
</dbReference>
<reference evidence="15 16" key="1">
    <citation type="journal article" date="2014" name="FEMS Microbiol. Lett.">
        <title>Draft genome sequences of three Holospora species (Holospora obtusa, Holospora undulata, and Holospora elegans), endonuclear symbiotic bacteria of the ciliate Paramecium caudatum.</title>
        <authorList>
            <person name="Dohra H."/>
            <person name="Tanaka K."/>
            <person name="Suzuki T."/>
            <person name="Fujishima M."/>
            <person name="Suzuki H."/>
        </authorList>
    </citation>
    <scope>NUCLEOTIDE SEQUENCE [LARGE SCALE GENOMIC DNA]</scope>
    <source>
        <strain evidence="15 16">F1</strain>
    </source>
</reference>
<dbReference type="InterPro" id="IPR001650">
    <property type="entry name" value="Helicase_C-like"/>
</dbReference>
<evidence type="ECO:0000313" key="15">
    <source>
        <dbReference type="EMBL" id="ETZ06980.1"/>
    </source>
</evidence>
<dbReference type="InterPro" id="IPR041222">
    <property type="entry name" value="PriA_3primeBD"/>
</dbReference>
<comment type="function">
    <text evidence="12">Initiates the restart of stalled replication forks, which reloads the replicative helicase on sites other than the origin of replication. Recognizes and binds to abandoned replication forks and remodels them to uncover a helicase loading site. Promotes assembly of the primosome at these replication forks.</text>
</comment>
<evidence type="ECO:0000256" key="4">
    <source>
        <dbReference type="ARBA" id="ARBA00022741"/>
    </source>
</evidence>
<feature type="domain" description="Helicase C-terminal" evidence="14">
    <location>
        <begin position="414"/>
        <end position="605"/>
    </location>
</feature>
<dbReference type="STRING" id="1399147.P618_200878"/>
<dbReference type="Pfam" id="PF18319">
    <property type="entry name" value="Zn_ribbon_PriA"/>
    <property type="match status" value="1"/>
</dbReference>
<dbReference type="OrthoDB" id="9759544at2"/>
<feature type="binding site" evidence="12">
    <location>
        <position position="445"/>
    </location>
    <ligand>
        <name>Zn(2+)</name>
        <dbReference type="ChEBI" id="CHEBI:29105"/>
        <label>1</label>
    </ligand>
</feature>
<dbReference type="SMART" id="SM00487">
    <property type="entry name" value="DEXDc"/>
    <property type="match status" value="1"/>
</dbReference>
<evidence type="ECO:0000256" key="9">
    <source>
        <dbReference type="ARBA" id="ARBA00023125"/>
    </source>
</evidence>
<dbReference type="InterPro" id="IPR040498">
    <property type="entry name" value="PriA_CRR"/>
</dbReference>
<dbReference type="Pfam" id="PF00270">
    <property type="entry name" value="DEAD"/>
    <property type="match status" value="1"/>
</dbReference>
<dbReference type="GO" id="GO:0006269">
    <property type="term" value="P:DNA replication, synthesis of primer"/>
    <property type="evidence" value="ECO:0007669"/>
    <property type="project" value="UniProtKB-KW"/>
</dbReference>
<comment type="caution">
    <text evidence="15">The sequence shown here is derived from an EMBL/GenBank/DDBJ whole genome shotgun (WGS) entry which is preliminary data.</text>
</comment>
<dbReference type="Gene3D" id="3.40.50.300">
    <property type="entry name" value="P-loop containing nucleotide triphosphate hydrolases"/>
    <property type="match status" value="2"/>
</dbReference>
<feature type="binding site" evidence="12">
    <location>
        <position position="410"/>
    </location>
    <ligand>
        <name>Zn(2+)</name>
        <dbReference type="ChEBI" id="CHEBI:29105"/>
        <label>2</label>
    </ligand>
</feature>
<comment type="subunit">
    <text evidence="12">Component of the replication restart primosome.</text>
</comment>
<dbReference type="GO" id="GO:0005524">
    <property type="term" value="F:ATP binding"/>
    <property type="evidence" value="ECO:0007669"/>
    <property type="project" value="UniProtKB-UniRule"/>
</dbReference>
<dbReference type="Pfam" id="PF17764">
    <property type="entry name" value="PriA_3primeBD"/>
    <property type="match status" value="1"/>
</dbReference>
<dbReference type="GO" id="GO:0008270">
    <property type="term" value="F:zinc ion binding"/>
    <property type="evidence" value="ECO:0007669"/>
    <property type="project" value="UniProtKB-UniRule"/>
</dbReference>
<dbReference type="Pfam" id="PF18074">
    <property type="entry name" value="PriA_C"/>
    <property type="match status" value="1"/>
</dbReference>
<dbReference type="RefSeq" id="WP_021827058.1">
    <property type="nucleotide sequence ID" value="NZ_AWTR02000074.1"/>
</dbReference>
<dbReference type="GO" id="GO:0016887">
    <property type="term" value="F:ATP hydrolysis activity"/>
    <property type="evidence" value="ECO:0007669"/>
    <property type="project" value="RHEA"/>
</dbReference>
<dbReference type="Gene3D" id="3.40.1440.60">
    <property type="entry name" value="PriA, 3(prime) DNA-binding domain"/>
    <property type="match status" value="1"/>
</dbReference>
<evidence type="ECO:0000256" key="5">
    <source>
        <dbReference type="ARBA" id="ARBA00022801"/>
    </source>
</evidence>
<dbReference type="InterPro" id="IPR005259">
    <property type="entry name" value="PriA"/>
</dbReference>
<keyword evidence="3 12" id="KW-0479">Metal-binding</keyword>
<dbReference type="Pfam" id="PF00271">
    <property type="entry name" value="Helicase_C"/>
    <property type="match status" value="1"/>
</dbReference>
<feature type="domain" description="Helicase ATP-binding" evidence="13">
    <location>
        <begin position="175"/>
        <end position="341"/>
    </location>
</feature>
<keyword evidence="2 12" id="KW-0235">DNA replication</keyword>
<evidence type="ECO:0000256" key="1">
    <source>
        <dbReference type="ARBA" id="ARBA00022515"/>
    </source>
</evidence>
<dbReference type="GO" id="GO:0003677">
    <property type="term" value="F:DNA binding"/>
    <property type="evidence" value="ECO:0007669"/>
    <property type="project" value="UniProtKB-UniRule"/>
</dbReference>
<sequence>MSLQTHHLIVSVLLPIHRLGLFSYESTESVKIGNCVKVPFGSRSLWGIVWALHAPQVPNLKKIIEVYPYWSASSMFLLFLRQCSEYTLIPLGSLLRMVFPISEILEWPCQTFRCASSFSSVIQTCPWPGTFAQWVFMFGLKRVKKWIQEANLVSVEIHHDYNYTSPILTKHQKEALEKIGFQTTFIEGITGSGKTEICLAYIQPIILEKKQILILVPEISLCQQWVHRVQKYYSGNIGIWHSELSAKERKFQAWSILTGSTSIIVGARSAIFLGYKNLGAIIVDEEHDGSYKQAEGPAYHGRDMAVFRGYHEKIPCLLLSATPSLESFWNIEQKRYTHVALSQRYGNAQLPDIYMLDLKEQKLDSNMITLPLREALQKNLIKQEQSLLFINKRGYASLWVCYHCGFRAACQNCNVWLSIHYLPKSVLLCHYCGFKKPLPKTCPECHNLEQVKLWGVGVEKIGQEVQSFLPNAKICILSSDVCYTPRQLNETLLAIKNQEYDILIGTQLVAKGHHFPNLTLVGIIDGDFALSHLDLRSGERLYQVLCQVIGRAGRGVIPGKAYIQTSQTKHPLFSYLQSHNIQGFLQEELSTRKKYHFPPYVRLISLTLSGIDENTVHHYALSLKNHLPHESWVEVLGPAPSLINPLRRRWRWRIFLKSPKHYKIQDYIRTALHTFSLPSKIRLHIDVDPYDFL</sequence>
<dbReference type="FunFam" id="3.40.50.300:FF:000489">
    <property type="entry name" value="Primosome assembly protein PriA"/>
    <property type="match status" value="1"/>
</dbReference>
<keyword evidence="10 12" id="KW-0413">Isomerase</keyword>
<comment type="catalytic activity">
    <reaction evidence="12">
        <text>Couples ATP hydrolysis with the unwinding of duplex DNA by translocating in the 3'-5' direction.</text>
        <dbReference type="EC" id="5.6.2.4"/>
    </reaction>
</comment>
<keyword evidence="4 12" id="KW-0547">Nucleotide-binding</keyword>
<comment type="catalytic activity">
    <reaction evidence="11 12">
        <text>ATP + H2O = ADP + phosphate + H(+)</text>
        <dbReference type="Rhea" id="RHEA:13065"/>
        <dbReference type="ChEBI" id="CHEBI:15377"/>
        <dbReference type="ChEBI" id="CHEBI:15378"/>
        <dbReference type="ChEBI" id="CHEBI:30616"/>
        <dbReference type="ChEBI" id="CHEBI:43474"/>
        <dbReference type="ChEBI" id="CHEBI:456216"/>
        <dbReference type="EC" id="5.6.2.4"/>
    </reaction>
</comment>
<comment type="similarity">
    <text evidence="12">Belongs to the helicase family. PriA subfamily.</text>
</comment>
<protein>
    <recommendedName>
        <fullName evidence="12">Replication restart protein PriA</fullName>
    </recommendedName>
    <alternativeName>
        <fullName evidence="12">ATP-dependent DNA helicase PriA</fullName>
        <ecNumber evidence="12">5.6.2.4</ecNumber>
    </alternativeName>
    <alternativeName>
        <fullName evidence="12">DNA 3'-5' helicase PriA</fullName>
    </alternativeName>
</protein>
<keyword evidence="5 12" id="KW-0378">Hydrolase</keyword>
<accession>W6TGI1</accession>
<evidence type="ECO:0000256" key="3">
    <source>
        <dbReference type="ARBA" id="ARBA00022723"/>
    </source>
</evidence>
<feature type="binding site" evidence="12">
    <location>
        <position position="413"/>
    </location>
    <ligand>
        <name>Zn(2+)</name>
        <dbReference type="ChEBI" id="CHEBI:29105"/>
        <label>2</label>
    </ligand>
</feature>
<dbReference type="EC" id="5.6.2.4" evidence="12"/>
<evidence type="ECO:0000256" key="8">
    <source>
        <dbReference type="ARBA" id="ARBA00022840"/>
    </source>
</evidence>
<dbReference type="PROSITE" id="PS51194">
    <property type="entry name" value="HELICASE_CTER"/>
    <property type="match status" value="1"/>
</dbReference>
<dbReference type="SMART" id="SM00490">
    <property type="entry name" value="HELICc"/>
    <property type="match status" value="1"/>
</dbReference>
<dbReference type="GO" id="GO:0006270">
    <property type="term" value="P:DNA replication initiation"/>
    <property type="evidence" value="ECO:0007669"/>
    <property type="project" value="TreeGrafter"/>
</dbReference>
<dbReference type="InterPro" id="IPR042115">
    <property type="entry name" value="PriA_3primeBD_sf"/>
</dbReference>
<dbReference type="NCBIfam" id="TIGR00595">
    <property type="entry name" value="priA"/>
    <property type="match status" value="1"/>
</dbReference>
<dbReference type="EMBL" id="AWTR02000074">
    <property type="protein sequence ID" value="ETZ06980.1"/>
    <property type="molecule type" value="Genomic_DNA"/>
</dbReference>
<dbReference type="GO" id="GO:0006310">
    <property type="term" value="P:DNA recombination"/>
    <property type="evidence" value="ECO:0007669"/>
    <property type="project" value="InterPro"/>
</dbReference>